<keyword evidence="3" id="KW-0813">Transport</keyword>
<protein>
    <submittedName>
        <fullName evidence="8">Iron complex transport system substrate-binding protein</fullName>
    </submittedName>
</protein>
<comment type="similarity">
    <text evidence="2">Belongs to the bacterial solute-binding protein 8 family.</text>
</comment>
<keyword evidence="4" id="KW-0408">Iron</keyword>
<evidence type="ECO:0000259" key="7">
    <source>
        <dbReference type="PROSITE" id="PS50983"/>
    </source>
</evidence>
<feature type="signal peptide" evidence="6">
    <location>
        <begin position="1"/>
        <end position="23"/>
    </location>
</feature>
<dbReference type="PANTHER" id="PTHR30532:SF1">
    <property type="entry name" value="IRON(3+)-HYDROXAMATE-BINDING PROTEIN FHUD"/>
    <property type="match status" value="1"/>
</dbReference>
<accession>A0A1U9MB17</accession>
<dbReference type="AlphaFoldDB" id="A0A1U9MB17"/>
<feature type="domain" description="Fe/B12 periplasmic-binding" evidence="7">
    <location>
        <begin position="43"/>
        <end position="320"/>
    </location>
</feature>
<keyword evidence="5 6" id="KW-0732">Signal</keyword>
<dbReference type="InterPro" id="IPR051313">
    <property type="entry name" value="Bact_iron-sidero_bind"/>
</dbReference>
<dbReference type="Proteomes" id="UP000189660">
    <property type="component" value="Chromosome"/>
</dbReference>
<dbReference type="PANTHER" id="PTHR30532">
    <property type="entry name" value="IRON III DICITRATE-BINDING PERIPLASMIC PROTEIN"/>
    <property type="match status" value="1"/>
</dbReference>
<sequence length="320" mass="35323">MHIKYSTLLISTVLLAISATAEAREVVDTMGRTVDIPDHPERVVVMSEPAIAIPMIELGVNPIGSFGRADDGTYQVGADFIDTLFGPNQKKPQGIGNNRQVDLEKLYSMKPDLIIGTEFDVDKVKQLSTVAPVYMQHYTTGHLDNFVIEENLAKLFGKETAFQTLKAKYLEDVQETKKQLPESLENKTYLPVIIMDQINIVGEGIGVSQPLNDLGMKPFEVSNDKTHSDGSPKIVLPISAETFGSLNPDILVVIINWGAPDKSVEATNEALNKLVPGWATYMKPARKGRVIYLDGSKVFTPSFLSARYTLGEVRKWAKTK</sequence>
<name>A0A1U9MB17_9HYPH</name>
<dbReference type="GO" id="GO:0030288">
    <property type="term" value="C:outer membrane-bounded periplasmic space"/>
    <property type="evidence" value="ECO:0007669"/>
    <property type="project" value="TreeGrafter"/>
</dbReference>
<evidence type="ECO:0000256" key="4">
    <source>
        <dbReference type="ARBA" id="ARBA00022496"/>
    </source>
</evidence>
<gene>
    <name evidence="8" type="ORF">BBC0178_011750</name>
</gene>
<evidence type="ECO:0000256" key="2">
    <source>
        <dbReference type="ARBA" id="ARBA00008814"/>
    </source>
</evidence>
<comment type="subcellular location">
    <subcellularLocation>
        <location evidence="1">Cell envelope</location>
    </subcellularLocation>
</comment>
<dbReference type="GO" id="GO:1901678">
    <property type="term" value="P:iron coordination entity transport"/>
    <property type="evidence" value="ECO:0007669"/>
    <property type="project" value="UniProtKB-ARBA"/>
</dbReference>
<reference evidence="8 9" key="1">
    <citation type="submission" date="2016-11" db="EMBL/GenBank/DDBJ databases">
        <title>Comparative genomics of Bartonella apis.</title>
        <authorList>
            <person name="Engel P."/>
        </authorList>
    </citation>
    <scope>NUCLEOTIDE SEQUENCE [LARGE SCALE GENOMIC DNA]</scope>
    <source>
        <strain evidence="8 9">BBC0178</strain>
    </source>
</reference>
<keyword evidence="4" id="KW-0406">Ion transport</keyword>
<dbReference type="Gene3D" id="3.40.50.1980">
    <property type="entry name" value="Nitrogenase molybdenum iron protein domain"/>
    <property type="match status" value="2"/>
</dbReference>
<feature type="chain" id="PRO_5013182890" evidence="6">
    <location>
        <begin position="24"/>
        <end position="320"/>
    </location>
</feature>
<evidence type="ECO:0000256" key="1">
    <source>
        <dbReference type="ARBA" id="ARBA00004196"/>
    </source>
</evidence>
<evidence type="ECO:0000313" key="9">
    <source>
        <dbReference type="Proteomes" id="UP000189660"/>
    </source>
</evidence>
<dbReference type="RefSeq" id="WP_078039516.1">
    <property type="nucleotide sequence ID" value="NZ_CP015820.1"/>
</dbReference>
<evidence type="ECO:0000256" key="3">
    <source>
        <dbReference type="ARBA" id="ARBA00022448"/>
    </source>
</evidence>
<dbReference type="SUPFAM" id="SSF53807">
    <property type="entry name" value="Helical backbone' metal receptor"/>
    <property type="match status" value="1"/>
</dbReference>
<keyword evidence="9" id="KW-1185">Reference proteome</keyword>
<evidence type="ECO:0000256" key="6">
    <source>
        <dbReference type="SAM" id="SignalP"/>
    </source>
</evidence>
<dbReference type="PROSITE" id="PS50983">
    <property type="entry name" value="FE_B12_PBP"/>
    <property type="match status" value="1"/>
</dbReference>
<dbReference type="EMBL" id="CP015820">
    <property type="protein sequence ID" value="AQT42651.1"/>
    <property type="molecule type" value="Genomic_DNA"/>
</dbReference>
<keyword evidence="4" id="KW-0410">Iron transport</keyword>
<dbReference type="OrthoDB" id="9793175at2"/>
<organism evidence="8 9">
    <name type="scientific">Bartonella apihabitans</name>
    <dbReference type="NCBI Taxonomy" id="2750929"/>
    <lineage>
        <taxon>Bacteria</taxon>
        <taxon>Pseudomonadati</taxon>
        <taxon>Pseudomonadota</taxon>
        <taxon>Alphaproteobacteria</taxon>
        <taxon>Hyphomicrobiales</taxon>
        <taxon>Bartonellaceae</taxon>
        <taxon>Bartonella</taxon>
    </lineage>
</organism>
<evidence type="ECO:0000256" key="5">
    <source>
        <dbReference type="ARBA" id="ARBA00022729"/>
    </source>
</evidence>
<dbReference type="InterPro" id="IPR002491">
    <property type="entry name" value="ABC_transptr_periplasmic_BD"/>
</dbReference>
<dbReference type="Pfam" id="PF01497">
    <property type="entry name" value="Peripla_BP_2"/>
    <property type="match status" value="1"/>
</dbReference>
<dbReference type="KEGG" id="bapa:BBC0178_011750"/>
<evidence type="ECO:0000313" key="8">
    <source>
        <dbReference type="EMBL" id="AQT42651.1"/>
    </source>
</evidence>
<proteinExistence type="inferred from homology"/>